<keyword evidence="1" id="KW-0812">Transmembrane</keyword>
<evidence type="ECO:0000313" key="3">
    <source>
        <dbReference type="EMBL" id="ATI78707.1"/>
    </source>
</evidence>
<feature type="transmembrane region" description="Helical" evidence="1">
    <location>
        <begin position="56"/>
        <end position="75"/>
    </location>
</feature>
<dbReference type="PANTHER" id="PTHR36505">
    <property type="entry name" value="BLR1072 PROTEIN"/>
    <property type="match status" value="1"/>
</dbReference>
<keyword evidence="1" id="KW-0472">Membrane</keyword>
<protein>
    <submittedName>
        <fullName evidence="3">Photosystem reaction center subunit H</fullName>
    </submittedName>
</protein>
<dbReference type="SUPFAM" id="SSF50346">
    <property type="entry name" value="PRC-barrel domain"/>
    <property type="match status" value="1"/>
</dbReference>
<dbReference type="Gene3D" id="2.30.30.240">
    <property type="entry name" value="PRC-barrel domain"/>
    <property type="match status" value="1"/>
</dbReference>
<dbReference type="InterPro" id="IPR027275">
    <property type="entry name" value="PRC-brl_dom"/>
</dbReference>
<gene>
    <name evidence="3" type="ORF">A6768_01005</name>
</gene>
<reference evidence="3 4" key="1">
    <citation type="submission" date="2017-10" db="EMBL/GenBank/DDBJ databases">
        <title>Sphingobium yanoikuyae S72.</title>
        <authorList>
            <person name="Sanchez E."/>
            <person name="Bustos P."/>
            <person name="Mendoza P."/>
            <person name="Guo X."/>
            <person name="Mendoza A."/>
        </authorList>
    </citation>
    <scope>NUCLEOTIDE SEQUENCE [LARGE SCALE GENOMIC DNA]</scope>
    <source>
        <strain evidence="3 4">S72</strain>
    </source>
</reference>
<dbReference type="RefSeq" id="WP_097382297.1">
    <property type="nucleotide sequence ID" value="NZ_CP023741.1"/>
</dbReference>
<dbReference type="PANTHER" id="PTHR36505:SF1">
    <property type="entry name" value="BLR1072 PROTEIN"/>
    <property type="match status" value="1"/>
</dbReference>
<feature type="domain" description="PRC-barrel" evidence="2">
    <location>
        <begin position="101"/>
        <end position="157"/>
    </location>
</feature>
<accession>A0A291MUC8</accession>
<dbReference type="EMBL" id="CP023741">
    <property type="protein sequence ID" value="ATI78707.1"/>
    <property type="molecule type" value="Genomic_DNA"/>
</dbReference>
<name>A0A291MUC8_SPHYA</name>
<evidence type="ECO:0000259" key="2">
    <source>
        <dbReference type="Pfam" id="PF05239"/>
    </source>
</evidence>
<dbReference type="Proteomes" id="UP000219422">
    <property type="component" value="Chromosome"/>
</dbReference>
<evidence type="ECO:0000256" key="1">
    <source>
        <dbReference type="SAM" id="Phobius"/>
    </source>
</evidence>
<dbReference type="GeneID" id="57775405"/>
<dbReference type="AlphaFoldDB" id="A0A291MUC8"/>
<dbReference type="Pfam" id="PF05239">
    <property type="entry name" value="PRC"/>
    <property type="match status" value="1"/>
</dbReference>
<dbReference type="InterPro" id="IPR011033">
    <property type="entry name" value="PRC_barrel-like_sf"/>
</dbReference>
<sequence>MIADLAGGVAPAASMIAAMMTAANLGARITGWGFVVFTIGSVGWSIVGLSSGQTNLVATNAFLTLVNGVGIWRWLGRQRVYEDGGKAAQTASRRSGSPTLFTATGFAGMRVLSREGRHIGKSVEALLECGTGTVSYVVVSSGGVGGVKETLRAVPADAVQFDCEELRLSLSLQDFDLLDSIVDDEWPASPPRHHTTGQSSA</sequence>
<proteinExistence type="predicted"/>
<feature type="transmembrane region" description="Helical" evidence="1">
    <location>
        <begin position="32"/>
        <end position="50"/>
    </location>
</feature>
<evidence type="ECO:0000313" key="4">
    <source>
        <dbReference type="Proteomes" id="UP000219422"/>
    </source>
</evidence>
<organism evidence="3 4">
    <name type="scientific">Sphingobium yanoikuyae</name>
    <name type="common">Sphingomonas yanoikuyae</name>
    <dbReference type="NCBI Taxonomy" id="13690"/>
    <lineage>
        <taxon>Bacteria</taxon>
        <taxon>Pseudomonadati</taxon>
        <taxon>Pseudomonadota</taxon>
        <taxon>Alphaproteobacteria</taxon>
        <taxon>Sphingomonadales</taxon>
        <taxon>Sphingomonadaceae</taxon>
        <taxon>Sphingobium</taxon>
    </lineage>
</organism>
<keyword evidence="1" id="KW-1133">Transmembrane helix</keyword>
<dbReference type="KEGG" id="sya:A6768_01005"/>